<dbReference type="Proteomes" id="UP000014629">
    <property type="component" value="Unassembled WGS sequence"/>
</dbReference>
<accession>S3Z7K3</accession>
<comment type="caution">
    <text evidence="4">The sequence shown here is derived from an EMBL/GenBank/DDBJ whole genome shotgun (WGS) entry which is preliminary data.</text>
</comment>
<dbReference type="Gene3D" id="1.10.1200.10">
    <property type="entry name" value="ACP-like"/>
    <property type="match status" value="1"/>
</dbReference>
<dbReference type="PATRIC" id="fig|1286094.4.peg.7186"/>
<keyword evidence="5" id="KW-1185">Reference proteome</keyword>
<dbReference type="PROSITE" id="PS50075">
    <property type="entry name" value="CARRIER"/>
    <property type="match status" value="1"/>
</dbReference>
<dbReference type="OrthoDB" id="3400287at2"/>
<evidence type="ECO:0000313" key="5">
    <source>
        <dbReference type="Proteomes" id="UP000014629"/>
    </source>
</evidence>
<proteinExistence type="predicted"/>
<dbReference type="RefSeq" id="WP_016645368.1">
    <property type="nucleotide sequence ID" value="NZ_AOPZ01000503.1"/>
</dbReference>
<evidence type="ECO:0000256" key="2">
    <source>
        <dbReference type="ARBA" id="ARBA00022553"/>
    </source>
</evidence>
<dbReference type="GO" id="GO:0017000">
    <property type="term" value="P:antibiotic biosynthetic process"/>
    <property type="evidence" value="ECO:0007669"/>
    <property type="project" value="UniProtKB-ARBA"/>
</dbReference>
<name>S3Z7K3_9ACTN</name>
<dbReference type="InterPro" id="IPR036736">
    <property type="entry name" value="ACP-like_sf"/>
</dbReference>
<evidence type="ECO:0000259" key="3">
    <source>
        <dbReference type="PROSITE" id="PS50075"/>
    </source>
</evidence>
<dbReference type="InterPro" id="IPR020806">
    <property type="entry name" value="PKS_PP-bd"/>
</dbReference>
<dbReference type="EMBL" id="AOPZ01000503">
    <property type="protein sequence ID" value="EPH39686.1"/>
    <property type="molecule type" value="Genomic_DNA"/>
</dbReference>
<dbReference type="Pfam" id="PF00550">
    <property type="entry name" value="PP-binding"/>
    <property type="match status" value="1"/>
</dbReference>
<dbReference type="SUPFAM" id="SSF47336">
    <property type="entry name" value="ACP-like"/>
    <property type="match status" value="1"/>
</dbReference>
<evidence type="ECO:0000313" key="4">
    <source>
        <dbReference type="EMBL" id="EPH39686.1"/>
    </source>
</evidence>
<dbReference type="AlphaFoldDB" id="S3Z7K3"/>
<gene>
    <name evidence="4" type="ORF">STRAU_7262</name>
</gene>
<evidence type="ECO:0000256" key="1">
    <source>
        <dbReference type="ARBA" id="ARBA00022450"/>
    </source>
</evidence>
<dbReference type="GO" id="GO:0031177">
    <property type="term" value="F:phosphopantetheine binding"/>
    <property type="evidence" value="ECO:0007669"/>
    <property type="project" value="InterPro"/>
</dbReference>
<dbReference type="InterPro" id="IPR009081">
    <property type="entry name" value="PP-bd_ACP"/>
</dbReference>
<feature type="domain" description="Carrier" evidence="3">
    <location>
        <begin position="21"/>
        <end position="96"/>
    </location>
</feature>
<protein>
    <recommendedName>
        <fullName evidence="3">Carrier domain-containing protein</fullName>
    </recommendedName>
</protein>
<keyword evidence="2" id="KW-0597">Phosphoprotein</keyword>
<reference evidence="4 5" key="1">
    <citation type="submission" date="2013-02" db="EMBL/GenBank/DDBJ databases">
        <title>Draft Genome Sequence of Streptomyces aurantiacus, Which Produces Setomimycin.</title>
        <authorList>
            <person name="Gruening B.A."/>
            <person name="Praeg A."/>
            <person name="Erxleben A."/>
            <person name="Guenther S."/>
            <person name="Mueller M."/>
        </authorList>
    </citation>
    <scope>NUCLEOTIDE SEQUENCE [LARGE SCALE GENOMIC DNA]</scope>
    <source>
        <strain evidence="4 5">JA 4570</strain>
    </source>
</reference>
<sequence>MPETNTALGHLRELPAHEITEEIEALVEELFKDALLMDADEELPLQVSYFDLGLTSLRLTRIRQQLEEMLDLSINTNVLFNEPTVQQLVFYLADLLAAPAPAPAGRPSP</sequence>
<keyword evidence="1" id="KW-0596">Phosphopantetheine</keyword>
<dbReference type="SMART" id="SM00823">
    <property type="entry name" value="PKS_PP"/>
    <property type="match status" value="1"/>
</dbReference>
<organism evidence="4 5">
    <name type="scientific">Streptomyces aurantiacus JA 4570</name>
    <dbReference type="NCBI Taxonomy" id="1286094"/>
    <lineage>
        <taxon>Bacteria</taxon>
        <taxon>Bacillati</taxon>
        <taxon>Actinomycetota</taxon>
        <taxon>Actinomycetes</taxon>
        <taxon>Kitasatosporales</taxon>
        <taxon>Streptomycetaceae</taxon>
        <taxon>Streptomyces</taxon>
        <taxon>Streptomyces aurantiacus group</taxon>
    </lineage>
</organism>